<name>A0A7R9DTL4_TIMPO</name>
<dbReference type="EMBL" id="OD035511">
    <property type="protein sequence ID" value="CAD7420698.1"/>
    <property type="molecule type" value="Genomic_DNA"/>
</dbReference>
<evidence type="ECO:0000313" key="1">
    <source>
        <dbReference type="EMBL" id="CAD7420698.1"/>
    </source>
</evidence>
<proteinExistence type="predicted"/>
<dbReference type="AlphaFoldDB" id="A0A7R9DTL4"/>
<sequence length="68" mass="7660">MASLVLTDSSQLTSDGQHLEVSCELSLSTKEVMGPLYLQRVNIPSFILKIDKEMITKHLEISRKVLDE</sequence>
<gene>
    <name evidence="1" type="ORF">TPSB3V08_LOCUS14113</name>
</gene>
<accession>A0A7R9DTL4</accession>
<protein>
    <submittedName>
        <fullName evidence="1">Uncharacterized protein</fullName>
    </submittedName>
</protein>
<organism evidence="1">
    <name type="scientific">Timema poppense</name>
    <name type="common">Walking stick</name>
    <dbReference type="NCBI Taxonomy" id="170557"/>
    <lineage>
        <taxon>Eukaryota</taxon>
        <taxon>Metazoa</taxon>
        <taxon>Ecdysozoa</taxon>
        <taxon>Arthropoda</taxon>
        <taxon>Hexapoda</taxon>
        <taxon>Insecta</taxon>
        <taxon>Pterygota</taxon>
        <taxon>Neoptera</taxon>
        <taxon>Polyneoptera</taxon>
        <taxon>Phasmatodea</taxon>
        <taxon>Timematodea</taxon>
        <taxon>Timematoidea</taxon>
        <taxon>Timematidae</taxon>
        <taxon>Timema</taxon>
    </lineage>
</organism>
<reference evidence="1" key="1">
    <citation type="submission" date="2020-11" db="EMBL/GenBank/DDBJ databases">
        <authorList>
            <person name="Tran Van P."/>
        </authorList>
    </citation>
    <scope>NUCLEOTIDE SEQUENCE</scope>
</reference>